<dbReference type="OrthoDB" id="2140105at2759"/>
<dbReference type="GeneID" id="37202664"/>
<protein>
    <submittedName>
        <fullName evidence="3">MNNG and nitrosoguanidine resistance protein</fullName>
    </submittedName>
</protein>
<keyword evidence="1" id="KW-0472">Membrane</keyword>
<feature type="transmembrane region" description="Helical" evidence="1">
    <location>
        <begin position="292"/>
        <end position="317"/>
    </location>
</feature>
<dbReference type="Pfam" id="PF12051">
    <property type="entry name" value="DUF3533"/>
    <property type="match status" value="1"/>
</dbReference>
<feature type="transmembrane region" description="Helical" evidence="1">
    <location>
        <begin position="372"/>
        <end position="392"/>
    </location>
</feature>
<dbReference type="VEuPathDB" id="FungiDB:BO97DRAFT_443545"/>
<sequence length="459" mass="51310">MSSTEVSVDKAETGVKPSAQPASVSFFDPALSQVRRHVFLQWGKTVLILCTFILGILSLFWAVQYKLETRFHKLTVWVVDFDGQVEPYRNTAPVVGPAVVNVIEDIQQTNSEALGYTIKAPADFNNDPWAVRQSIYDEHAYAAIIINANATALLRSAVTTGNTSYDPLGAAEFVIISARDEATYYNYILPQFWSVDQAVRSAFGPRWIQNLTSSSANLNLSAVPAQALNPAIGFTQTDLRFFGPAVISPATSIGLIYLIILAFFNTPFMMPVHLQFIKTPADKPALKIPQWLLWRICSNIGTYFTLSLFYSFVSLAFQIPFSNPPASPVEPATNPNAYGHGSFVVYWMLNWVGMCALGFPCENMAMIIGFPWSALFLIFWVITNVATGFYAIDLAPGFFRWGYVWPLHRIVEALRTILFDTHSRIGLDFGVLFVWIAVSIALFPFAAKFMQWKQKRGWA</sequence>
<evidence type="ECO:0000259" key="2">
    <source>
        <dbReference type="Pfam" id="PF12051"/>
    </source>
</evidence>
<dbReference type="GO" id="GO:0016020">
    <property type="term" value="C:membrane"/>
    <property type="evidence" value="ECO:0007669"/>
    <property type="project" value="TreeGrafter"/>
</dbReference>
<evidence type="ECO:0000313" key="3">
    <source>
        <dbReference type="EMBL" id="RAL11821.1"/>
    </source>
</evidence>
<accession>A0A395HV65</accession>
<evidence type="ECO:0000256" key="1">
    <source>
        <dbReference type="SAM" id="Phobius"/>
    </source>
</evidence>
<organism evidence="3 4">
    <name type="scientific">Aspergillus homomorphus (strain CBS 101889)</name>
    <dbReference type="NCBI Taxonomy" id="1450537"/>
    <lineage>
        <taxon>Eukaryota</taxon>
        <taxon>Fungi</taxon>
        <taxon>Dikarya</taxon>
        <taxon>Ascomycota</taxon>
        <taxon>Pezizomycotina</taxon>
        <taxon>Eurotiomycetes</taxon>
        <taxon>Eurotiomycetidae</taxon>
        <taxon>Eurotiales</taxon>
        <taxon>Aspergillaceae</taxon>
        <taxon>Aspergillus</taxon>
        <taxon>Aspergillus subgen. Circumdati</taxon>
    </lineage>
</organism>
<dbReference type="PANTHER" id="PTHR34814">
    <property type="entry name" value="NITROSOGUANIDINE RESISTANCE PROTEIN SNG1"/>
    <property type="match status" value="1"/>
</dbReference>
<gene>
    <name evidence="3" type="ORF">BO97DRAFT_443545</name>
</gene>
<keyword evidence="1" id="KW-0812">Transmembrane</keyword>
<feature type="transmembrane region" description="Helical" evidence="1">
    <location>
        <begin position="429"/>
        <end position="447"/>
    </location>
</feature>
<evidence type="ECO:0000313" key="4">
    <source>
        <dbReference type="Proteomes" id="UP000248961"/>
    </source>
</evidence>
<feature type="transmembrane region" description="Helical" evidence="1">
    <location>
        <begin position="337"/>
        <end position="360"/>
    </location>
</feature>
<feature type="transmembrane region" description="Helical" evidence="1">
    <location>
        <begin position="45"/>
        <end position="63"/>
    </location>
</feature>
<dbReference type="EMBL" id="KZ824286">
    <property type="protein sequence ID" value="RAL11821.1"/>
    <property type="molecule type" value="Genomic_DNA"/>
</dbReference>
<proteinExistence type="predicted"/>
<keyword evidence="1" id="KW-1133">Transmembrane helix</keyword>
<dbReference type="InterPro" id="IPR053001">
    <property type="entry name" value="MNNG_permease-like"/>
</dbReference>
<dbReference type="AlphaFoldDB" id="A0A395HV65"/>
<dbReference type="PANTHER" id="PTHR34814:SF1">
    <property type="entry name" value="NITROSOGUANIDINE RESISTANCE PROTEIN SNG1"/>
    <property type="match status" value="1"/>
</dbReference>
<dbReference type="RefSeq" id="XP_025550975.1">
    <property type="nucleotide sequence ID" value="XM_025698375.1"/>
</dbReference>
<dbReference type="Proteomes" id="UP000248961">
    <property type="component" value="Unassembled WGS sequence"/>
</dbReference>
<dbReference type="InterPro" id="IPR022703">
    <property type="entry name" value="DUF3533"/>
</dbReference>
<keyword evidence="4" id="KW-1185">Reference proteome</keyword>
<reference evidence="3 4" key="1">
    <citation type="submission" date="2018-02" db="EMBL/GenBank/DDBJ databases">
        <title>The genomes of Aspergillus section Nigri reveals drivers in fungal speciation.</title>
        <authorList>
            <consortium name="DOE Joint Genome Institute"/>
            <person name="Vesth T.C."/>
            <person name="Nybo J."/>
            <person name="Theobald S."/>
            <person name="Brandl J."/>
            <person name="Frisvad J.C."/>
            <person name="Nielsen K.F."/>
            <person name="Lyhne E.K."/>
            <person name="Kogle M.E."/>
            <person name="Kuo A."/>
            <person name="Riley R."/>
            <person name="Clum A."/>
            <person name="Nolan M."/>
            <person name="Lipzen A."/>
            <person name="Salamov A."/>
            <person name="Henrissat B."/>
            <person name="Wiebenga A."/>
            <person name="De vries R.P."/>
            <person name="Grigoriev I.V."/>
            <person name="Mortensen U.H."/>
            <person name="Andersen M.R."/>
            <person name="Baker S.E."/>
        </authorList>
    </citation>
    <scope>NUCLEOTIDE SEQUENCE [LARGE SCALE GENOMIC DNA]</scope>
    <source>
        <strain evidence="3 4">CBS 101889</strain>
    </source>
</reference>
<dbReference type="STRING" id="1450537.A0A395HV65"/>
<feature type="domain" description="DUF3533" evidence="2">
    <location>
        <begin position="46"/>
        <end position="440"/>
    </location>
</feature>
<name>A0A395HV65_ASPHC</name>
<feature type="transmembrane region" description="Helical" evidence="1">
    <location>
        <begin position="241"/>
        <end position="264"/>
    </location>
</feature>